<comment type="caution">
    <text evidence="1">The sequence shown here is derived from an EMBL/GenBank/DDBJ whole genome shotgun (WGS) entry which is preliminary data.</text>
</comment>
<dbReference type="EMBL" id="JBHYPX010000122">
    <property type="protein sequence ID" value="MFE1357071.1"/>
    <property type="molecule type" value="Genomic_DNA"/>
</dbReference>
<dbReference type="Proteomes" id="UP001599542">
    <property type="component" value="Unassembled WGS sequence"/>
</dbReference>
<organism evidence="1 2">
    <name type="scientific">Kitasatospora phosalacinea</name>
    <dbReference type="NCBI Taxonomy" id="2065"/>
    <lineage>
        <taxon>Bacteria</taxon>
        <taxon>Bacillati</taxon>
        <taxon>Actinomycetota</taxon>
        <taxon>Actinomycetes</taxon>
        <taxon>Kitasatosporales</taxon>
        <taxon>Streptomycetaceae</taxon>
        <taxon>Kitasatospora</taxon>
    </lineage>
</organism>
<name>A0ABW6GWB6_9ACTN</name>
<protein>
    <submittedName>
        <fullName evidence="1">Uncharacterized protein</fullName>
    </submittedName>
</protein>
<sequence>MDGLPGPHGARVRLIADALHKLTGRPPVVDRTRHGATRLSVRVTEQPDQAQTLAMLRVLALGDRYGHTETARWQRVWVEISDRTAPLPPPLRTFPDRSEK</sequence>
<gene>
    <name evidence="1" type="ORF">ACFW6T_34420</name>
</gene>
<reference evidence="1 2" key="1">
    <citation type="submission" date="2024-09" db="EMBL/GenBank/DDBJ databases">
        <title>The Natural Products Discovery Center: Release of the First 8490 Sequenced Strains for Exploring Actinobacteria Biosynthetic Diversity.</title>
        <authorList>
            <person name="Kalkreuter E."/>
            <person name="Kautsar S.A."/>
            <person name="Yang D."/>
            <person name="Bader C.D."/>
            <person name="Teijaro C.N."/>
            <person name="Fluegel L."/>
            <person name="Davis C.M."/>
            <person name="Simpson J.R."/>
            <person name="Lauterbach L."/>
            <person name="Steele A.D."/>
            <person name="Gui C."/>
            <person name="Meng S."/>
            <person name="Li G."/>
            <person name="Viehrig K."/>
            <person name="Ye F."/>
            <person name="Su P."/>
            <person name="Kiefer A.F."/>
            <person name="Nichols A."/>
            <person name="Cepeda A.J."/>
            <person name="Yan W."/>
            <person name="Fan B."/>
            <person name="Jiang Y."/>
            <person name="Adhikari A."/>
            <person name="Zheng C.-J."/>
            <person name="Schuster L."/>
            <person name="Cowan T.M."/>
            <person name="Smanski M.J."/>
            <person name="Chevrette M.G."/>
            <person name="De Carvalho L.P.S."/>
            <person name="Shen B."/>
        </authorList>
    </citation>
    <scope>NUCLEOTIDE SEQUENCE [LARGE SCALE GENOMIC DNA]</scope>
    <source>
        <strain evidence="1 2">NPDC058753</strain>
    </source>
</reference>
<evidence type="ECO:0000313" key="2">
    <source>
        <dbReference type="Proteomes" id="UP001599542"/>
    </source>
</evidence>
<proteinExistence type="predicted"/>
<evidence type="ECO:0000313" key="1">
    <source>
        <dbReference type="EMBL" id="MFE1357071.1"/>
    </source>
</evidence>
<accession>A0ABW6GWB6</accession>
<dbReference type="RefSeq" id="WP_380327988.1">
    <property type="nucleotide sequence ID" value="NZ_JBHYPW010000044.1"/>
</dbReference>
<keyword evidence="2" id="KW-1185">Reference proteome</keyword>